<protein>
    <submittedName>
        <fullName evidence="2">Uncharacterized protein</fullName>
    </submittedName>
</protein>
<gene>
    <name evidence="2" type="ORF">JMJ77_013249</name>
</gene>
<dbReference type="EMBL" id="JAESDN010000005">
    <property type="protein sequence ID" value="KAG7050502.1"/>
    <property type="molecule type" value="Genomic_DNA"/>
</dbReference>
<evidence type="ECO:0000313" key="3">
    <source>
        <dbReference type="Proteomes" id="UP000699042"/>
    </source>
</evidence>
<feature type="non-terminal residue" evidence="2">
    <location>
        <position position="28"/>
    </location>
</feature>
<feature type="non-terminal residue" evidence="2">
    <location>
        <position position="1"/>
    </location>
</feature>
<sequence length="28" mass="2741">VISALPDSDARDSLDPGGSSTPSEAPAQ</sequence>
<reference evidence="2" key="1">
    <citation type="submission" date="2021-05" db="EMBL/GenBank/DDBJ databases">
        <title>Comparative genomics of three Colletotrichum scovillei strains and genetic complementation revealed genes involved fungal growth and virulence on chili pepper.</title>
        <authorList>
            <person name="Hsieh D.-K."/>
            <person name="Chuang S.-C."/>
            <person name="Chen C.-Y."/>
            <person name="Chao Y.-T."/>
            <person name="Lu M.-Y.J."/>
            <person name="Lee M.-H."/>
            <person name="Shih M.-C."/>
        </authorList>
    </citation>
    <scope>NUCLEOTIDE SEQUENCE</scope>
    <source>
        <strain evidence="2">Coll-153</strain>
    </source>
</reference>
<evidence type="ECO:0000256" key="1">
    <source>
        <dbReference type="SAM" id="MobiDB-lite"/>
    </source>
</evidence>
<feature type="compositionally biased region" description="Polar residues" evidence="1">
    <location>
        <begin position="18"/>
        <end position="28"/>
    </location>
</feature>
<name>A0A9P7R5B7_9PEZI</name>
<dbReference type="AlphaFoldDB" id="A0A9P7R5B7"/>
<proteinExistence type="predicted"/>
<comment type="caution">
    <text evidence="2">The sequence shown here is derived from an EMBL/GenBank/DDBJ whole genome shotgun (WGS) entry which is preliminary data.</text>
</comment>
<organism evidence="2 3">
    <name type="scientific">Colletotrichum scovillei</name>
    <dbReference type="NCBI Taxonomy" id="1209932"/>
    <lineage>
        <taxon>Eukaryota</taxon>
        <taxon>Fungi</taxon>
        <taxon>Dikarya</taxon>
        <taxon>Ascomycota</taxon>
        <taxon>Pezizomycotina</taxon>
        <taxon>Sordariomycetes</taxon>
        <taxon>Hypocreomycetidae</taxon>
        <taxon>Glomerellales</taxon>
        <taxon>Glomerellaceae</taxon>
        <taxon>Colletotrichum</taxon>
        <taxon>Colletotrichum acutatum species complex</taxon>
    </lineage>
</organism>
<keyword evidence="3" id="KW-1185">Reference proteome</keyword>
<dbReference type="Proteomes" id="UP000699042">
    <property type="component" value="Unassembled WGS sequence"/>
</dbReference>
<feature type="region of interest" description="Disordered" evidence="1">
    <location>
        <begin position="1"/>
        <end position="28"/>
    </location>
</feature>
<accession>A0A9P7R5B7</accession>
<evidence type="ECO:0000313" key="2">
    <source>
        <dbReference type="EMBL" id="KAG7050502.1"/>
    </source>
</evidence>